<comment type="caution">
    <text evidence="1">The sequence shown here is derived from an EMBL/GenBank/DDBJ whole genome shotgun (WGS) entry which is preliminary data.</text>
</comment>
<proteinExistence type="predicted"/>
<evidence type="ECO:0000313" key="1">
    <source>
        <dbReference type="EMBL" id="MDH7639959.1"/>
    </source>
</evidence>
<gene>
    <name evidence="1" type="ORF">QGN17_14580</name>
</gene>
<evidence type="ECO:0000313" key="2">
    <source>
        <dbReference type="Proteomes" id="UP001160625"/>
    </source>
</evidence>
<evidence type="ECO:0008006" key="3">
    <source>
        <dbReference type="Google" id="ProtNLM"/>
    </source>
</evidence>
<dbReference type="Proteomes" id="UP001160625">
    <property type="component" value="Unassembled WGS sequence"/>
</dbReference>
<keyword evidence="2" id="KW-1185">Reference proteome</keyword>
<accession>A0ABT6N3U7</accession>
<protein>
    <recommendedName>
        <fullName evidence="3">Integrase</fullName>
    </recommendedName>
</protein>
<reference evidence="1" key="1">
    <citation type="submission" date="2023-04" db="EMBL/GenBank/DDBJ databases">
        <title>Sphingomonas sp. MAHUQ-71 isolated from rice field.</title>
        <authorList>
            <person name="Huq M.A."/>
        </authorList>
    </citation>
    <scope>NUCLEOTIDE SEQUENCE</scope>
    <source>
        <strain evidence="1">MAHUQ-71</strain>
    </source>
</reference>
<name>A0ABT6N3U7_9SPHN</name>
<dbReference type="EMBL" id="JARYGZ010000002">
    <property type="protein sequence ID" value="MDH7639959.1"/>
    <property type="molecule type" value="Genomic_DNA"/>
</dbReference>
<sequence length="371" mass="39585">MEAAVANVPTLDELKLRAWPEGIPTRDELAIQRLPDSGRETVRRRLAAVLRWTEPTDGEPRFDGAADAATFAGLATSHFYQLVRDWKARRSVESLGVVGKAGTKRRSAVSDAVKAEISTTIAEVLDRDPNAGTNAILDAIAARHAGAPSRTTLIRMITEARRERRSGSFGADIAFDSAGLDLADPEGHHLRLDAVVDVGTGVVLGWVVATARWGATGYVHAADAALDGLADLDLEGVSVADGEPDVMIRVRSGDAAAERIFGGTGLPLVTPNGIDRLGRIIVDAIGDRIGPTWLGVGERPDGVSFRTGRAAAMPEISSAMIDTIRETIDRNNGVRLERARQNGIGGSADSDGVRNLLRRVADLRSRIDDDR</sequence>
<organism evidence="1 2">
    <name type="scientific">Sphingomonas oryzagri</name>
    <dbReference type="NCBI Taxonomy" id="3042314"/>
    <lineage>
        <taxon>Bacteria</taxon>
        <taxon>Pseudomonadati</taxon>
        <taxon>Pseudomonadota</taxon>
        <taxon>Alphaproteobacteria</taxon>
        <taxon>Sphingomonadales</taxon>
        <taxon>Sphingomonadaceae</taxon>
        <taxon>Sphingomonas</taxon>
    </lineage>
</organism>